<dbReference type="AlphaFoldDB" id="A0A917XNI4"/>
<dbReference type="InterPro" id="IPR052064">
    <property type="entry name" value="Mito_IMP1_subunit"/>
</dbReference>
<dbReference type="EMBL" id="BMML01000034">
    <property type="protein sequence ID" value="GGN41511.1"/>
    <property type="molecule type" value="Genomic_DNA"/>
</dbReference>
<keyword evidence="6" id="KW-1185">Reference proteome</keyword>
<keyword evidence="3" id="KW-0472">Membrane</keyword>
<evidence type="ECO:0000256" key="1">
    <source>
        <dbReference type="ARBA" id="ARBA00004308"/>
    </source>
</evidence>
<dbReference type="Gene3D" id="2.10.109.10">
    <property type="entry name" value="Umud Fragment, subunit A"/>
    <property type="match status" value="1"/>
</dbReference>
<evidence type="ECO:0000256" key="3">
    <source>
        <dbReference type="ARBA" id="ARBA00023136"/>
    </source>
</evidence>
<comment type="subcellular location">
    <subcellularLocation>
        <location evidence="1">Endomembrane system</location>
    </subcellularLocation>
</comment>
<name>A0A917XNI4_9ACTN</name>
<dbReference type="SUPFAM" id="SSF51306">
    <property type="entry name" value="LexA/Signal peptidase"/>
    <property type="match status" value="1"/>
</dbReference>
<reference evidence="5" key="1">
    <citation type="journal article" date="2014" name="Int. J. Syst. Evol. Microbiol.">
        <title>Complete genome sequence of Corynebacterium casei LMG S-19264T (=DSM 44701T), isolated from a smear-ripened cheese.</title>
        <authorList>
            <consortium name="US DOE Joint Genome Institute (JGI-PGF)"/>
            <person name="Walter F."/>
            <person name="Albersmeier A."/>
            <person name="Kalinowski J."/>
            <person name="Ruckert C."/>
        </authorList>
    </citation>
    <scope>NUCLEOTIDE SEQUENCE</scope>
    <source>
        <strain evidence="5">CGMCC 4.7110</strain>
    </source>
</reference>
<feature type="domain" description="Peptidase S24/S26A/S26B/S26C" evidence="4">
    <location>
        <begin position="29"/>
        <end position="92"/>
    </location>
</feature>
<evidence type="ECO:0000313" key="5">
    <source>
        <dbReference type="EMBL" id="GGN41511.1"/>
    </source>
</evidence>
<sequence>MEERTGEVPGMPELSQETERGRGAALFGLAEVTGPSMVPTLYQGDRLLVRYGARVRAGDVVVLRHPFQQDLLVVKRAVEPREGGWWVLGDNAYAGGDSTDYGTVPEELILGRALFRWRPRRADQRSPLALVCWAVSAARPMLPSDRPGRSASRRLRAR</sequence>
<accession>A0A917XNI4</accession>
<dbReference type="PANTHER" id="PTHR12383">
    <property type="entry name" value="PROTEASE FAMILY S26 MITOCHONDRIAL INNER MEMBRANE PROTEASE-RELATED"/>
    <property type="match status" value="1"/>
</dbReference>
<evidence type="ECO:0000313" key="6">
    <source>
        <dbReference type="Proteomes" id="UP000653411"/>
    </source>
</evidence>
<dbReference type="InterPro" id="IPR014124">
    <property type="entry name" value="Pept_S26A_Sod_Ni_maturase"/>
</dbReference>
<protein>
    <submittedName>
        <fullName evidence="5">S26 family signal peptidase</fullName>
    </submittedName>
</protein>
<dbReference type="NCBIfam" id="TIGR02754">
    <property type="entry name" value="sod_Ni_protease"/>
    <property type="match status" value="1"/>
</dbReference>
<comment type="caution">
    <text evidence="5">The sequence shown here is derived from an EMBL/GenBank/DDBJ whole genome shotgun (WGS) entry which is preliminary data.</text>
</comment>
<evidence type="ECO:0000259" key="4">
    <source>
        <dbReference type="Pfam" id="PF00717"/>
    </source>
</evidence>
<dbReference type="PANTHER" id="PTHR12383:SF16">
    <property type="entry name" value="MITOCHONDRIAL INNER MEMBRANE PROTEASE SUBUNIT 1"/>
    <property type="match status" value="1"/>
</dbReference>
<dbReference type="InterPro" id="IPR019533">
    <property type="entry name" value="Peptidase_S26"/>
</dbReference>
<keyword evidence="2" id="KW-0378">Hydrolase</keyword>
<evidence type="ECO:0000256" key="2">
    <source>
        <dbReference type="ARBA" id="ARBA00022801"/>
    </source>
</evidence>
<dbReference type="GO" id="GO:0004252">
    <property type="term" value="F:serine-type endopeptidase activity"/>
    <property type="evidence" value="ECO:0007669"/>
    <property type="project" value="InterPro"/>
</dbReference>
<organism evidence="5 6">
    <name type="scientific">Streptomyces fuscichromogenes</name>
    <dbReference type="NCBI Taxonomy" id="1324013"/>
    <lineage>
        <taxon>Bacteria</taxon>
        <taxon>Bacillati</taxon>
        <taxon>Actinomycetota</taxon>
        <taxon>Actinomycetes</taxon>
        <taxon>Kitasatosporales</taxon>
        <taxon>Streptomycetaceae</taxon>
        <taxon>Streptomyces</taxon>
    </lineage>
</organism>
<gene>
    <name evidence="5" type="ORF">GCM10011578_089930</name>
</gene>
<dbReference type="CDD" id="cd06530">
    <property type="entry name" value="S26_SPase_I"/>
    <property type="match status" value="1"/>
</dbReference>
<dbReference type="GO" id="GO:0012505">
    <property type="term" value="C:endomembrane system"/>
    <property type="evidence" value="ECO:0007669"/>
    <property type="project" value="UniProtKB-SubCell"/>
</dbReference>
<proteinExistence type="predicted"/>
<reference evidence="5" key="2">
    <citation type="submission" date="2020-09" db="EMBL/GenBank/DDBJ databases">
        <authorList>
            <person name="Sun Q."/>
            <person name="Zhou Y."/>
        </authorList>
    </citation>
    <scope>NUCLEOTIDE SEQUENCE</scope>
    <source>
        <strain evidence="5">CGMCC 4.7110</strain>
    </source>
</reference>
<dbReference type="InterPro" id="IPR036286">
    <property type="entry name" value="LexA/Signal_pep-like_sf"/>
</dbReference>
<dbReference type="InterPro" id="IPR015927">
    <property type="entry name" value="Peptidase_S24_S26A/B/C"/>
</dbReference>
<dbReference type="Proteomes" id="UP000653411">
    <property type="component" value="Unassembled WGS sequence"/>
</dbReference>
<dbReference type="GO" id="GO:0006465">
    <property type="term" value="P:signal peptide processing"/>
    <property type="evidence" value="ECO:0007669"/>
    <property type="project" value="InterPro"/>
</dbReference>
<dbReference type="Pfam" id="PF00717">
    <property type="entry name" value="Peptidase_S24"/>
    <property type="match status" value="1"/>
</dbReference>